<reference evidence="2" key="1">
    <citation type="submission" date="2016-10" db="EMBL/GenBank/DDBJ databases">
        <authorList>
            <person name="Varghese N."/>
            <person name="Submissions S."/>
        </authorList>
    </citation>
    <scope>NUCLEOTIDE SEQUENCE [LARGE SCALE GENOMIC DNA]</scope>
    <source>
        <strain evidence="2">DSM 5918</strain>
    </source>
</reference>
<gene>
    <name evidence="1" type="ORF">SAMN04488082_12635</name>
</gene>
<evidence type="ECO:0008006" key="3">
    <source>
        <dbReference type="Google" id="ProtNLM"/>
    </source>
</evidence>
<accession>A0A1I3ZSF5</accession>
<dbReference type="EMBL" id="FORX01000026">
    <property type="protein sequence ID" value="SFK46606.1"/>
    <property type="molecule type" value="Genomic_DNA"/>
</dbReference>
<organism evidence="1 2">
    <name type="scientific">Desulfomicrobium apsheronum</name>
    <dbReference type="NCBI Taxonomy" id="52560"/>
    <lineage>
        <taxon>Bacteria</taxon>
        <taxon>Pseudomonadati</taxon>
        <taxon>Thermodesulfobacteriota</taxon>
        <taxon>Desulfovibrionia</taxon>
        <taxon>Desulfovibrionales</taxon>
        <taxon>Desulfomicrobiaceae</taxon>
        <taxon>Desulfomicrobium</taxon>
    </lineage>
</organism>
<dbReference type="SUPFAM" id="SSF52402">
    <property type="entry name" value="Adenine nucleotide alpha hydrolases-like"/>
    <property type="match status" value="1"/>
</dbReference>
<protein>
    <recommendedName>
        <fullName evidence="3">Asparagine synthetase domain-containing protein</fullName>
    </recommendedName>
</protein>
<evidence type="ECO:0000313" key="1">
    <source>
        <dbReference type="EMBL" id="SFK46606.1"/>
    </source>
</evidence>
<dbReference type="AlphaFoldDB" id="A0A1I3ZSF5"/>
<sequence length="291" mass="31585">MPVHDEAAALDFLIGRLRETGPVTVAFSGGIDSRFLAHAGLLAGVSVELVHVRGPHVAPEESEYALGWAASMGLSVKSLLLDPLILPEVAAGSKERCYECKRFLFEQILSVATSPVCDGSNASDAQQFRPGRRALLELCIRSPLAEAGLTKDMIRSLARKTGLARPEQQARACLLTRLPYGLPPDARLLARLAAGERAVEEALQAAGHEEFPFRLRLGDSGCHELHLGREIHSSRMLCKLEEVLLAEGFSRISVRCVSQLSGYFDRMDAKQKTQSVLAEGRAGMLESAQDD</sequence>
<dbReference type="InterPro" id="IPR052188">
    <property type="entry name" value="Ni-pincer_cofactor_biosynth"/>
</dbReference>
<keyword evidence="2" id="KW-1185">Reference proteome</keyword>
<proteinExistence type="predicted"/>
<dbReference type="InterPro" id="IPR014729">
    <property type="entry name" value="Rossmann-like_a/b/a_fold"/>
</dbReference>
<dbReference type="Proteomes" id="UP000198635">
    <property type="component" value="Unassembled WGS sequence"/>
</dbReference>
<dbReference type="STRING" id="52560.SAMN04488082_12635"/>
<name>A0A1I3ZSF5_9BACT</name>
<dbReference type="PANTHER" id="PTHR43169">
    <property type="entry name" value="EXSB FAMILY PROTEIN"/>
    <property type="match status" value="1"/>
</dbReference>
<dbReference type="Gene3D" id="3.40.50.620">
    <property type="entry name" value="HUPs"/>
    <property type="match status" value="1"/>
</dbReference>
<evidence type="ECO:0000313" key="2">
    <source>
        <dbReference type="Proteomes" id="UP000198635"/>
    </source>
</evidence>
<dbReference type="PANTHER" id="PTHR43169:SF2">
    <property type="entry name" value="NAD_GMP SYNTHASE DOMAIN-CONTAINING PROTEIN"/>
    <property type="match status" value="1"/>
</dbReference>